<dbReference type="PROSITE" id="PS50404">
    <property type="entry name" value="GST_NTER"/>
    <property type="match status" value="1"/>
</dbReference>
<reference evidence="3" key="2">
    <citation type="journal article" date="2015" name="ISME J.">
        <title>A new class of marine Euryarchaeota group II from the Mediterranean deep chlorophyll maximum.</title>
        <authorList>
            <person name="Martin-Cuadrado A.B."/>
            <person name="Garcia-Heredia I."/>
            <person name="Molto A.G."/>
            <person name="Lopez-Ubeda R."/>
            <person name="Kimes N."/>
            <person name="Lopez-Garcia P."/>
            <person name="Moreira D."/>
            <person name="Rodriguez-Valera F."/>
        </authorList>
    </citation>
    <scope>NUCLEOTIDE SEQUENCE</scope>
</reference>
<dbReference type="AlphaFoldDB" id="A0A1B1TA89"/>
<evidence type="ECO:0000259" key="2">
    <source>
        <dbReference type="PROSITE" id="PS50405"/>
    </source>
</evidence>
<dbReference type="PANTHER" id="PTHR11571:SF252">
    <property type="entry name" value="GLUTATHIONE S-TRANSFERASE"/>
    <property type="match status" value="1"/>
</dbReference>
<dbReference type="InterPro" id="IPR010987">
    <property type="entry name" value="Glutathione-S-Trfase_C-like"/>
</dbReference>
<dbReference type="SUPFAM" id="SSF47616">
    <property type="entry name" value="GST C-terminal domain-like"/>
    <property type="match status" value="1"/>
</dbReference>
<proteinExistence type="predicted"/>
<dbReference type="InterPro" id="IPR036249">
    <property type="entry name" value="Thioredoxin-like_sf"/>
</dbReference>
<dbReference type="Gene3D" id="1.20.1050.10">
    <property type="match status" value="1"/>
</dbReference>
<dbReference type="GO" id="GO:0006749">
    <property type="term" value="P:glutathione metabolic process"/>
    <property type="evidence" value="ECO:0007669"/>
    <property type="project" value="TreeGrafter"/>
</dbReference>
<dbReference type="InterPro" id="IPR050213">
    <property type="entry name" value="GST_superfamily"/>
</dbReference>
<organism evidence="3">
    <name type="scientific">uncultured Poseidoniia archaeon</name>
    <dbReference type="NCBI Taxonomy" id="1697135"/>
    <lineage>
        <taxon>Archaea</taxon>
        <taxon>Methanobacteriati</taxon>
        <taxon>Thermoplasmatota</taxon>
        <taxon>Candidatus Poseidoniia</taxon>
        <taxon>environmental samples</taxon>
    </lineage>
</organism>
<feature type="domain" description="GST C-terminal" evidence="2">
    <location>
        <begin position="81"/>
        <end position="215"/>
    </location>
</feature>
<dbReference type="InterPro" id="IPR036282">
    <property type="entry name" value="Glutathione-S-Trfase_C_sf"/>
</dbReference>
<dbReference type="InterPro" id="IPR004046">
    <property type="entry name" value="GST_C"/>
</dbReference>
<protein>
    <recommendedName>
        <fullName evidence="4">Glutathione S-transferase</fullName>
    </recommendedName>
</protein>
<name>A0A1B1TA89_9ARCH</name>
<dbReference type="Pfam" id="PF14497">
    <property type="entry name" value="GST_C_3"/>
    <property type="match status" value="1"/>
</dbReference>
<dbReference type="SUPFAM" id="SSF52833">
    <property type="entry name" value="Thioredoxin-like"/>
    <property type="match status" value="1"/>
</dbReference>
<dbReference type="EMBL" id="KP211814">
    <property type="protein sequence ID" value="ANV79204.1"/>
    <property type="molecule type" value="Genomic_DNA"/>
</dbReference>
<feature type="domain" description="GST N-terminal" evidence="1">
    <location>
        <begin position="1"/>
        <end position="79"/>
    </location>
</feature>
<sequence>MLRLVYFPTPGRAEAIRIALSLSGEEWEDVTVDGVEYSKMRDNGDLPWDMLPILQTPEGTIAESSSILRFVGHLSGFIPEKPFQRAKADEFIDAMGPLSKALDSTFGISDLDERIRIRKEVFGPEGDGTKNLVLLEKKISESKTGWAAGTDQISIADLKLFTGLFGLFSGNYDGMDASIISKYPGLIKYHDKVANEPRIRQYYEKVDSQDIRWTFLPGAFN</sequence>
<evidence type="ECO:0000313" key="3">
    <source>
        <dbReference type="EMBL" id="ANV79204.1"/>
    </source>
</evidence>
<accession>A0A1B1TA89</accession>
<evidence type="ECO:0000259" key="1">
    <source>
        <dbReference type="PROSITE" id="PS50404"/>
    </source>
</evidence>
<dbReference type="PROSITE" id="PS50405">
    <property type="entry name" value="GST_CTER"/>
    <property type="match status" value="1"/>
</dbReference>
<reference evidence="3" key="1">
    <citation type="submission" date="2014-11" db="EMBL/GenBank/DDBJ databases">
        <authorList>
            <person name="Zhu J."/>
            <person name="Qi W."/>
            <person name="Song R."/>
        </authorList>
    </citation>
    <scope>NUCLEOTIDE SEQUENCE</scope>
</reference>
<dbReference type="Gene3D" id="3.40.30.10">
    <property type="entry name" value="Glutaredoxin"/>
    <property type="match status" value="1"/>
</dbReference>
<dbReference type="PANTHER" id="PTHR11571">
    <property type="entry name" value="GLUTATHIONE S-TRANSFERASE"/>
    <property type="match status" value="1"/>
</dbReference>
<dbReference type="GO" id="GO:0004364">
    <property type="term" value="F:glutathione transferase activity"/>
    <property type="evidence" value="ECO:0007669"/>
    <property type="project" value="TreeGrafter"/>
</dbReference>
<evidence type="ECO:0008006" key="4">
    <source>
        <dbReference type="Google" id="ProtNLM"/>
    </source>
</evidence>
<dbReference type="InterPro" id="IPR004045">
    <property type="entry name" value="Glutathione_S-Trfase_N"/>
</dbReference>